<dbReference type="Proteomes" id="UP000195918">
    <property type="component" value="Unassembled WGS sequence"/>
</dbReference>
<accession>A0A1X6WRZ5</accession>
<name>A0A1X6WRZ5_9ENTE</name>
<organism evidence="1 2">
    <name type="scientific">Vagococcus fluvialis bH819</name>
    <dbReference type="NCBI Taxonomy" id="1255619"/>
    <lineage>
        <taxon>Bacteria</taxon>
        <taxon>Bacillati</taxon>
        <taxon>Bacillota</taxon>
        <taxon>Bacilli</taxon>
        <taxon>Lactobacillales</taxon>
        <taxon>Enterococcaceae</taxon>
        <taxon>Vagococcus</taxon>
    </lineage>
</organism>
<dbReference type="RefSeq" id="WP_086952644.1">
    <property type="nucleotide sequence ID" value="NZ_FWFD01000018.1"/>
</dbReference>
<protein>
    <submittedName>
        <fullName evidence="1">Uncharacterized protein</fullName>
    </submittedName>
</protein>
<gene>
    <name evidence="1" type="ORF">FM121_13055</name>
</gene>
<dbReference type="AlphaFoldDB" id="A0A1X6WRZ5"/>
<proteinExistence type="predicted"/>
<evidence type="ECO:0000313" key="2">
    <source>
        <dbReference type="Proteomes" id="UP000195918"/>
    </source>
</evidence>
<keyword evidence="2" id="KW-1185">Reference proteome</keyword>
<evidence type="ECO:0000313" key="1">
    <source>
        <dbReference type="EMBL" id="SLM87019.1"/>
    </source>
</evidence>
<reference evidence="2" key="1">
    <citation type="submission" date="2017-02" db="EMBL/GenBank/DDBJ databases">
        <authorList>
            <person name="Dridi B."/>
        </authorList>
    </citation>
    <scope>NUCLEOTIDE SEQUENCE [LARGE SCALE GENOMIC DNA]</scope>
    <source>
        <strain evidence="2">bH819</strain>
    </source>
</reference>
<dbReference type="EMBL" id="FWFD01000018">
    <property type="protein sequence ID" value="SLM87019.1"/>
    <property type="molecule type" value="Genomic_DNA"/>
</dbReference>
<sequence>MKLEFDNIKFGYFVSEINVENWEIEEKLIEDPVFGKNSDYYFTLGDNHDTSDIAMFVSEVRENVIEKIPYEEIKDLPKNIQKNIELYRNIKTNEFTGIVKVQ</sequence>